<evidence type="ECO:0000313" key="5">
    <source>
        <dbReference type="EMBL" id="ROR03299.1"/>
    </source>
</evidence>
<keyword evidence="3" id="KW-0411">Iron-sulfur</keyword>
<feature type="domain" description="4Fe-4S ferredoxin-type" evidence="4">
    <location>
        <begin position="1359"/>
        <end position="1388"/>
    </location>
</feature>
<dbReference type="InterPro" id="IPR017896">
    <property type="entry name" value="4Fe4S_Fe-S-bd"/>
</dbReference>
<dbReference type="Pfam" id="PF14691">
    <property type="entry name" value="Fer4_20"/>
    <property type="match status" value="1"/>
</dbReference>
<organism evidence="5 6">
    <name type="scientific">Desulfosoma caldarium</name>
    <dbReference type="NCBI Taxonomy" id="610254"/>
    <lineage>
        <taxon>Bacteria</taxon>
        <taxon>Pseudomonadati</taxon>
        <taxon>Thermodesulfobacteriota</taxon>
        <taxon>Syntrophobacteria</taxon>
        <taxon>Syntrophobacterales</taxon>
        <taxon>Syntrophobacteraceae</taxon>
        <taxon>Desulfosoma</taxon>
    </lineage>
</organism>
<evidence type="ECO:0000259" key="4">
    <source>
        <dbReference type="PROSITE" id="PS51379"/>
    </source>
</evidence>
<evidence type="ECO:0000313" key="6">
    <source>
        <dbReference type="Proteomes" id="UP000276223"/>
    </source>
</evidence>
<dbReference type="InterPro" id="IPR023753">
    <property type="entry name" value="FAD/NAD-binding_dom"/>
</dbReference>
<dbReference type="Proteomes" id="UP000276223">
    <property type="component" value="Unassembled WGS sequence"/>
</dbReference>
<dbReference type="PRINTS" id="PR00419">
    <property type="entry name" value="ADXRDTASE"/>
</dbReference>
<accession>A0A3N1VML1</accession>
<dbReference type="SUPFAM" id="SSF51971">
    <property type="entry name" value="Nucleotide-binding domain"/>
    <property type="match status" value="1"/>
</dbReference>
<comment type="caution">
    <text evidence="5">The sequence shown here is derived from an EMBL/GenBank/DDBJ whole genome shotgun (WGS) entry which is preliminary data.</text>
</comment>
<dbReference type="InterPro" id="IPR009051">
    <property type="entry name" value="Helical_ferredxn"/>
</dbReference>
<dbReference type="InterPro" id="IPR028261">
    <property type="entry name" value="DPD_II"/>
</dbReference>
<name>A0A3N1VML1_9BACT</name>
<keyword evidence="6" id="KW-1185">Reference proteome</keyword>
<sequence>MNIEILTLSEVEALEGEPGNFRVKIRQKPRFIDVDKCTGCGECARVCPVGLKNEYDMGLSERRAAYRRYAQAVPGAFAIEKRGTSPCKATCPAHISVQGYVALAAQGRYREALELIKKDNPLPAICGRVCHHPCETACRRGTVDEPVAIDFIKRYIADLDLKAETRFVPDIKVKRDEKVAIIGSGPAGLTCAYYLAQEGYGVTVFEKLPVLGGMLTVGIPSYRLPREIVEAEIQVIREMGVEFKTGVEIGKDITIGQLREQGYKAFFIGIGAHECKKLGIEGEDLEGVIPGVRFLRDVNLGERIYLGDRVAVVGGGNVAMDCVRTALRTGSTKPFIVYRRSVAEMPANEEEIEECREEGIEILTLTNPVRILGEDGKVKGIECVKMALGEPDASGRRRPVAIPGSNFILEVDAVIAAIGQETDWACLTPECACSLSDWRTLKVDPVTLQSDDPDIFAGGDAVTGPRTVIEAIAAGKEAAISIDRFLRGEDLKKGREKRWEAVQDVPTEGYDRMPRERMPRLSPEERRGNFNEVQLGFSEEQVRREAQRCLNCGVCSECYRCVDACLANAVVHEDQERVRELQVGAVILAPGFEPFDPSLYDTYGYKRLANVMTAMEFERLLSASGPTMGHVVRPSDHKEPKKIAWLQCVGSRDIHHCDHAYCSAVCCMYAIKEAVIAKEHVGKDLEAAIFYMDMRTHGKDFERYYNRAMEEHGVRFIRSRVHSLEEVPGSGGDVEVRYVTEDGRVVSEVFDLVVLSVGLQTPAHAKTLADRLNVRLNEDLFAEHSSFDPVAGSRPGVFVCGAFQGPKDIPQSVMEASAAAAAAGRLLGAVRGTLVKEKEIPAQRDVYGEPPRIGVFVCHCGINIAGVVDVKAVAEYAKSLPYVEYVADNLYTCSQDTQEVMKKVIREHQLNRIVVAACTPRTHEPLFQETMADAGLNKYLFEMANIRNHDSWVHSMDPALATEKAKDLVRMAVAKVALLEPLSEPELSVTRRALVLGGGVSGMTAALSLADQGYPVDLVESGAQLGGQALNLNHTWRGEDIQKHVAQLQQRVLQHPNITVHLQARLTHVDGFVGNFKSVIQNGAEPVTVEHGVAVIATGGREFKPDEYLYGQDSRVLTHLELDQKLRAQDPAIEKAQSVVFIQCVGSREPQRPYCSRVCCTHTIQSALEIKKRNPDAEVYVLYRDIRTYGERERLYQEARRAGVLFIRYSLEDKPKVVQADGRLTVTVTDHILRRPVVLPADVVTLATAIVPNADEALAQLFKVPMNEDGFLIEAHAKLRPVDFATDGVFLCGLAHYPKPLEESIAQAQAAAARAATLLARDRIHFPGTVARTNPFLCSACGTCVAICPYSAPRFNERGVAEINPALCKGCGLCVASCRSGAIQLQGFDDAQILTMIDSL</sequence>
<feature type="domain" description="4Fe-4S ferredoxin-type" evidence="4">
    <location>
        <begin position="1329"/>
        <end position="1358"/>
    </location>
</feature>
<dbReference type="Pfam" id="PF00037">
    <property type="entry name" value="Fer4"/>
    <property type="match status" value="1"/>
</dbReference>
<dbReference type="GO" id="GO:0051536">
    <property type="term" value="F:iron-sulfur cluster binding"/>
    <property type="evidence" value="ECO:0007669"/>
    <property type="project" value="UniProtKB-KW"/>
</dbReference>
<proteinExistence type="predicted"/>
<dbReference type="PROSITE" id="PS51379">
    <property type="entry name" value="4FE4S_FER_2"/>
    <property type="match status" value="3"/>
</dbReference>
<dbReference type="SUPFAM" id="SSF54862">
    <property type="entry name" value="4Fe-4S ferredoxins"/>
    <property type="match status" value="1"/>
</dbReference>
<dbReference type="Gene3D" id="3.50.50.60">
    <property type="entry name" value="FAD/NAD(P)-binding domain"/>
    <property type="match status" value="3"/>
</dbReference>
<dbReference type="EMBL" id="RJVA01000009">
    <property type="protein sequence ID" value="ROR03299.1"/>
    <property type="molecule type" value="Genomic_DNA"/>
</dbReference>
<dbReference type="GO" id="GO:0046872">
    <property type="term" value="F:metal ion binding"/>
    <property type="evidence" value="ECO:0007669"/>
    <property type="project" value="UniProtKB-KW"/>
</dbReference>
<dbReference type="Pfam" id="PF12838">
    <property type="entry name" value="Fer4_7"/>
    <property type="match status" value="1"/>
</dbReference>
<dbReference type="InterPro" id="IPR036188">
    <property type="entry name" value="FAD/NAD-bd_sf"/>
</dbReference>
<protein>
    <submittedName>
        <fullName evidence="5">NADPH-dependent glutamate synthase beta subunit-like oxidoreductase</fullName>
    </submittedName>
</protein>
<dbReference type="SUPFAM" id="SSF51905">
    <property type="entry name" value="FAD/NAD(P)-binding domain"/>
    <property type="match status" value="2"/>
</dbReference>
<dbReference type="PANTHER" id="PTHR42783">
    <property type="entry name" value="GLUTAMATE SYNTHASE [NADPH] SMALL CHAIN"/>
    <property type="match status" value="1"/>
</dbReference>
<evidence type="ECO:0000256" key="2">
    <source>
        <dbReference type="ARBA" id="ARBA00023004"/>
    </source>
</evidence>
<evidence type="ECO:0000256" key="1">
    <source>
        <dbReference type="ARBA" id="ARBA00022723"/>
    </source>
</evidence>
<dbReference type="PROSITE" id="PS00198">
    <property type="entry name" value="4FE4S_FER_1"/>
    <property type="match status" value="2"/>
</dbReference>
<dbReference type="NCBIfam" id="NF009410">
    <property type="entry name" value="PRK12771.1"/>
    <property type="match status" value="1"/>
</dbReference>
<feature type="domain" description="4Fe-4S ferredoxin-type" evidence="4">
    <location>
        <begin position="27"/>
        <end position="57"/>
    </location>
</feature>
<dbReference type="SUPFAM" id="SSF46548">
    <property type="entry name" value="alpha-helical ferredoxin"/>
    <property type="match status" value="2"/>
</dbReference>
<dbReference type="InterPro" id="IPR017900">
    <property type="entry name" value="4Fe4S_Fe_S_CS"/>
</dbReference>
<dbReference type="Gene3D" id="1.10.1060.10">
    <property type="entry name" value="Alpha-helical ferredoxin"/>
    <property type="match status" value="2"/>
</dbReference>
<dbReference type="Gene3D" id="3.30.70.20">
    <property type="match status" value="2"/>
</dbReference>
<keyword evidence="2" id="KW-0408">Iron</keyword>
<keyword evidence="1" id="KW-0479">Metal-binding</keyword>
<dbReference type="GO" id="GO:0016491">
    <property type="term" value="F:oxidoreductase activity"/>
    <property type="evidence" value="ECO:0007669"/>
    <property type="project" value="InterPro"/>
</dbReference>
<dbReference type="Pfam" id="PF07992">
    <property type="entry name" value="Pyr_redox_2"/>
    <property type="match status" value="2"/>
</dbReference>
<gene>
    <name evidence="5" type="ORF">EDC27_0565</name>
</gene>
<dbReference type="PANTHER" id="PTHR42783:SF3">
    <property type="entry name" value="GLUTAMATE SYNTHASE [NADPH] SMALL CHAIN-RELATED"/>
    <property type="match status" value="1"/>
</dbReference>
<reference evidence="5 6" key="1">
    <citation type="submission" date="2018-11" db="EMBL/GenBank/DDBJ databases">
        <title>Genomic Encyclopedia of Type Strains, Phase IV (KMG-IV): sequencing the most valuable type-strain genomes for metagenomic binning, comparative biology and taxonomic classification.</title>
        <authorList>
            <person name="Goeker M."/>
        </authorList>
    </citation>
    <scope>NUCLEOTIDE SEQUENCE [LARGE SCALE GENOMIC DNA]</scope>
    <source>
        <strain evidence="5 6">DSM 22027</strain>
    </source>
</reference>
<evidence type="ECO:0000256" key="3">
    <source>
        <dbReference type="ARBA" id="ARBA00023014"/>
    </source>
</evidence>